<dbReference type="RefSeq" id="XP_028487130.1">
    <property type="nucleotide sequence ID" value="XM_028625389.1"/>
</dbReference>
<comment type="caution">
    <text evidence="1">The sequence shown here is derived from an EMBL/GenBank/DDBJ whole genome shotgun (WGS) entry which is preliminary data.</text>
</comment>
<dbReference type="AlphaFoldDB" id="A0A443I095"/>
<reference evidence="1 2" key="1">
    <citation type="journal article" date="2018" name="Front. Microbiol.">
        <title>Genomic and genetic insights into a cosmopolitan fungus, Paecilomyces variotii (Eurotiales).</title>
        <authorList>
            <person name="Urquhart A.S."/>
            <person name="Mondo S.J."/>
            <person name="Makela M.R."/>
            <person name="Hane J.K."/>
            <person name="Wiebenga A."/>
            <person name="He G."/>
            <person name="Mihaltcheva S."/>
            <person name="Pangilinan J."/>
            <person name="Lipzen A."/>
            <person name="Barry K."/>
            <person name="de Vries R.P."/>
            <person name="Grigoriev I.V."/>
            <person name="Idnurm A."/>
        </authorList>
    </citation>
    <scope>NUCLEOTIDE SEQUENCE [LARGE SCALE GENOMIC DNA]</scope>
    <source>
        <strain evidence="1 2">CBS 101075</strain>
    </source>
</reference>
<evidence type="ECO:0000313" key="1">
    <source>
        <dbReference type="EMBL" id="RWQ97485.1"/>
    </source>
</evidence>
<dbReference type="EMBL" id="RCNU01000002">
    <property type="protein sequence ID" value="RWQ97485.1"/>
    <property type="molecule type" value="Genomic_DNA"/>
</dbReference>
<evidence type="ECO:0000313" key="2">
    <source>
        <dbReference type="Proteomes" id="UP000283841"/>
    </source>
</evidence>
<keyword evidence="2" id="KW-1185">Reference proteome</keyword>
<accession>A0A443I095</accession>
<protein>
    <submittedName>
        <fullName evidence="1">Uncharacterized protein</fullName>
    </submittedName>
</protein>
<dbReference type="STRING" id="264951.A0A443I095"/>
<sequence>MAKVSDLPNEILYKILSHFPTHGRDMYNICLTSRFLYAAAIPIYTRRCSFRRKPKRGSPACFVAGVLRRQISACIRELCLENWQVRRFPLGGWSYLTDENTRQCLCRAAEEFQFPSEITGEWKLALDDALEDAVFALLLLLADGLEKLVLSLPFTGSNQTPWLFRLLRVAQEIPLSVQPRGLQNLHDVRLESSSRQMFFDLDLVLPLFRLPALRTFRASQCIGSRATCSWEWPQGISPVESITFKNSRLDAGSINVLFGACGGIKKFRLHWSREWRDKKTDWIYGDFDHSVLEAALRSQAASLESFEFIDESYGTSDHYRRNCLPLMTDVSPLLCLIELPCLKSVKLPPAWL</sequence>
<proteinExistence type="predicted"/>
<gene>
    <name evidence="1" type="ORF">C8Q69DRAFT_137969</name>
</gene>
<dbReference type="GeneID" id="39594666"/>
<organism evidence="1 2">
    <name type="scientific">Byssochlamys spectabilis</name>
    <name type="common">Paecilomyces variotii</name>
    <dbReference type="NCBI Taxonomy" id="264951"/>
    <lineage>
        <taxon>Eukaryota</taxon>
        <taxon>Fungi</taxon>
        <taxon>Dikarya</taxon>
        <taxon>Ascomycota</taxon>
        <taxon>Pezizomycotina</taxon>
        <taxon>Eurotiomycetes</taxon>
        <taxon>Eurotiomycetidae</taxon>
        <taxon>Eurotiales</taxon>
        <taxon>Thermoascaceae</taxon>
        <taxon>Paecilomyces</taxon>
    </lineage>
</organism>
<name>A0A443I095_BYSSP</name>
<dbReference type="Proteomes" id="UP000283841">
    <property type="component" value="Unassembled WGS sequence"/>
</dbReference>
<dbReference type="VEuPathDB" id="FungiDB:C8Q69DRAFT_137969"/>